<feature type="region of interest" description="Disordered" evidence="1">
    <location>
        <begin position="42"/>
        <end position="125"/>
    </location>
</feature>
<sequence>MAKPTPTAPTLTLPPLTKLSSHSPSQIQSALANLRALYFPSASSSARIRSGDGAGSASEETRPESKTILDTDSSHLTLPKPKRVIQHPIHDTSVPDSGYASAEEEDEDEQVLDSDTDEDDRGGDSYLSILRADPLERAYATKWVTGLVARSDVWLEGAGSSSSQGRKDNSEDAEDSNDDEDTRLSILDEATALLSAFSRASVDDEEDGEGEEDASLTRTFSFPLCLGTENSSRSCTSTDAGTGSRLDNANPNPSPKTIEVQLNDAPLSSTDHTSVGLQSWGSSIVLAERMCASPGVFLPKITCTSSKANRKAKDVNNEDKDKKEKEEEEGEEDTPLRILELGAGTGMLSIVAAKILGLDGTRPHGGQADVQGKVPEEVEVVATDYHPDVLANLRKNVETNFPSSPSSSPSSSAPLLEKEQPIQVHALDWSSPPIPSSSPSSSSTASSSSSSCAPGPGPKPKKPFDKPFDLILAADVIYHPQHAEWIRGCVEGMLRKPQRQPSSPAALKSPSTAEMEHAALQSQDQGGTFWLIIPLRTTGRHAGMDASVEGVFPDVSCLHPCSKRSSQGKVKGAEQGQREMRLAVLHREDIPRK</sequence>
<organism evidence="2 3">
    <name type="scientific">Gymnopilus dilepis</name>
    <dbReference type="NCBI Taxonomy" id="231916"/>
    <lineage>
        <taxon>Eukaryota</taxon>
        <taxon>Fungi</taxon>
        <taxon>Dikarya</taxon>
        <taxon>Basidiomycota</taxon>
        <taxon>Agaricomycotina</taxon>
        <taxon>Agaricomycetes</taxon>
        <taxon>Agaricomycetidae</taxon>
        <taxon>Agaricales</taxon>
        <taxon>Agaricineae</taxon>
        <taxon>Hymenogastraceae</taxon>
        <taxon>Gymnopilus</taxon>
    </lineage>
</organism>
<feature type="compositionally biased region" description="Acidic residues" evidence="1">
    <location>
        <begin position="102"/>
        <end position="121"/>
    </location>
</feature>
<reference evidence="2 3" key="1">
    <citation type="journal article" date="2018" name="Evol. Lett.">
        <title>Horizontal gene cluster transfer increased hallucinogenic mushroom diversity.</title>
        <authorList>
            <person name="Reynolds H.T."/>
            <person name="Vijayakumar V."/>
            <person name="Gluck-Thaler E."/>
            <person name="Korotkin H.B."/>
            <person name="Matheny P.B."/>
            <person name="Slot J.C."/>
        </authorList>
    </citation>
    <scope>NUCLEOTIDE SEQUENCE [LARGE SCALE GENOMIC DNA]</scope>
    <source>
        <strain evidence="2 3">SRW20</strain>
    </source>
</reference>
<proteinExistence type="predicted"/>
<feature type="non-terminal residue" evidence="2">
    <location>
        <position position="593"/>
    </location>
</feature>
<evidence type="ECO:0000313" key="3">
    <source>
        <dbReference type="Proteomes" id="UP000284706"/>
    </source>
</evidence>
<evidence type="ECO:0000313" key="2">
    <source>
        <dbReference type="EMBL" id="PPQ84889.1"/>
    </source>
</evidence>
<dbReference type="AlphaFoldDB" id="A0A409X2B4"/>
<dbReference type="GO" id="GO:0008757">
    <property type="term" value="F:S-adenosylmethionine-dependent methyltransferase activity"/>
    <property type="evidence" value="ECO:0007669"/>
    <property type="project" value="UniProtKB-ARBA"/>
</dbReference>
<feature type="region of interest" description="Disordered" evidence="1">
    <location>
        <begin position="1"/>
        <end position="25"/>
    </location>
</feature>
<feature type="compositionally biased region" description="Acidic residues" evidence="1">
    <location>
        <begin position="171"/>
        <end position="180"/>
    </location>
</feature>
<feature type="region of interest" description="Disordered" evidence="1">
    <location>
        <begin position="157"/>
        <end position="180"/>
    </location>
</feature>
<dbReference type="InterPro" id="IPR029063">
    <property type="entry name" value="SAM-dependent_MTases_sf"/>
</dbReference>
<feature type="compositionally biased region" description="Polar residues" evidence="1">
    <location>
        <begin position="230"/>
        <end position="251"/>
    </location>
</feature>
<feature type="compositionally biased region" description="Basic and acidic residues" evidence="1">
    <location>
        <begin position="59"/>
        <end position="73"/>
    </location>
</feature>
<feature type="region of interest" description="Disordered" evidence="1">
    <location>
        <begin position="496"/>
        <end position="521"/>
    </location>
</feature>
<dbReference type="EMBL" id="NHYE01004385">
    <property type="protein sequence ID" value="PPQ84889.1"/>
    <property type="molecule type" value="Genomic_DNA"/>
</dbReference>
<dbReference type="STRING" id="231916.A0A409X2B4"/>
<name>A0A409X2B4_9AGAR</name>
<evidence type="ECO:0000256" key="1">
    <source>
        <dbReference type="SAM" id="MobiDB-lite"/>
    </source>
</evidence>
<dbReference type="InterPro" id="IPR019410">
    <property type="entry name" value="Methyltransf_16"/>
</dbReference>
<dbReference type="OrthoDB" id="433955at2759"/>
<accession>A0A409X2B4</accession>
<protein>
    <submittedName>
        <fullName evidence="2">Uncharacterized protein</fullName>
    </submittedName>
</protein>
<dbReference type="FunCoup" id="A0A409X2B4">
    <property type="interactions" value="25"/>
</dbReference>
<dbReference type="Proteomes" id="UP000284706">
    <property type="component" value="Unassembled WGS sequence"/>
</dbReference>
<feature type="compositionally biased region" description="Basic and acidic residues" evidence="1">
    <location>
        <begin position="311"/>
        <end position="325"/>
    </location>
</feature>
<dbReference type="InParanoid" id="A0A409X2B4"/>
<dbReference type="Gene3D" id="3.40.50.150">
    <property type="entry name" value="Vaccinia Virus protein VP39"/>
    <property type="match status" value="1"/>
</dbReference>
<gene>
    <name evidence="2" type="ORF">CVT26_008738</name>
</gene>
<feature type="compositionally biased region" description="Low complexity" evidence="1">
    <location>
        <begin position="437"/>
        <end position="454"/>
    </location>
</feature>
<dbReference type="PANTHER" id="PTHR14614:SF147">
    <property type="entry name" value="S-ADENOSYLMETHIONINE-DEPENDENT METHYLTRANSFERASE OF THE SEVEN BETA-STRAND FAMILY"/>
    <property type="match status" value="1"/>
</dbReference>
<feature type="region of interest" description="Disordered" evidence="1">
    <location>
        <begin position="230"/>
        <end position="259"/>
    </location>
</feature>
<feature type="region of interest" description="Disordered" evidence="1">
    <location>
        <begin position="307"/>
        <end position="334"/>
    </location>
</feature>
<dbReference type="SUPFAM" id="SSF53335">
    <property type="entry name" value="S-adenosyl-L-methionine-dependent methyltransferases"/>
    <property type="match status" value="1"/>
</dbReference>
<keyword evidence="3" id="KW-1185">Reference proteome</keyword>
<feature type="compositionally biased region" description="Low complexity" evidence="1">
    <location>
        <begin position="1"/>
        <end position="19"/>
    </location>
</feature>
<feature type="region of interest" description="Disordered" evidence="1">
    <location>
        <begin position="428"/>
        <end position="464"/>
    </location>
</feature>
<dbReference type="PANTHER" id="PTHR14614">
    <property type="entry name" value="HEPATOCELLULAR CARCINOMA-ASSOCIATED ANTIGEN"/>
    <property type="match status" value="1"/>
</dbReference>
<comment type="caution">
    <text evidence="2">The sequence shown here is derived from an EMBL/GenBank/DDBJ whole genome shotgun (WGS) entry which is preliminary data.</text>
</comment>